<gene>
    <name evidence="2" type="ORF">ADEAN_000651700</name>
</gene>
<dbReference type="Proteomes" id="UP000515908">
    <property type="component" value="Chromosome 12"/>
</dbReference>
<dbReference type="VEuPathDB" id="TriTrypDB:ADEAN_000651700"/>
<evidence type="ECO:0000313" key="2">
    <source>
        <dbReference type="EMBL" id="CAD2219024.1"/>
    </source>
</evidence>
<feature type="coiled-coil region" evidence="1">
    <location>
        <begin position="154"/>
        <end position="199"/>
    </location>
</feature>
<evidence type="ECO:0000313" key="3">
    <source>
        <dbReference type="Proteomes" id="UP000515908"/>
    </source>
</evidence>
<name>A0A7G2CJA7_9TRYP</name>
<dbReference type="AlphaFoldDB" id="A0A7G2CJA7"/>
<accession>A0A7G2CJA7</accession>
<proteinExistence type="predicted"/>
<organism evidence="2 3">
    <name type="scientific">Angomonas deanei</name>
    <dbReference type="NCBI Taxonomy" id="59799"/>
    <lineage>
        <taxon>Eukaryota</taxon>
        <taxon>Discoba</taxon>
        <taxon>Euglenozoa</taxon>
        <taxon>Kinetoplastea</taxon>
        <taxon>Metakinetoplastina</taxon>
        <taxon>Trypanosomatida</taxon>
        <taxon>Trypanosomatidae</taxon>
        <taxon>Strigomonadinae</taxon>
        <taxon>Angomonas</taxon>
    </lineage>
</organism>
<protein>
    <submittedName>
        <fullName evidence="2">Uncharacterized protein</fullName>
    </submittedName>
</protein>
<keyword evidence="3" id="KW-1185">Reference proteome</keyword>
<evidence type="ECO:0000256" key="1">
    <source>
        <dbReference type="SAM" id="Coils"/>
    </source>
</evidence>
<keyword evidence="1" id="KW-0175">Coiled coil</keyword>
<dbReference type="EMBL" id="LR877156">
    <property type="protein sequence ID" value="CAD2219024.1"/>
    <property type="molecule type" value="Genomic_DNA"/>
</dbReference>
<sequence>MSRDSSCSNDDYYHLLRDFVDHVRTRRLLRQEEDVVFDCVEEVDRLRQTDANLRAAAGGSHGKDHPIDDITITLCKGIERLEEKKRLLLSSDEERQRKWVELECVSSLAPLCGGQLVAPVVEPSSMDRHESNSVTMPHHAEDWTRMRLTMAHHLEEKRQELQEATEAFHQLICEKNQMLQSCRKEIDEVQRALQKEKRNGRLSLEEIGKTIAPLQSALATCVSGMNRQSNVNFASVSVKPYLWNELQLLLANAEKELLASPSTQRRGDLVAVAHCLESGRRLYNSAQ</sequence>
<reference evidence="2 3" key="1">
    <citation type="submission" date="2020-08" db="EMBL/GenBank/DDBJ databases">
        <authorList>
            <person name="Newling K."/>
            <person name="Davey J."/>
            <person name="Forrester S."/>
        </authorList>
    </citation>
    <scope>NUCLEOTIDE SEQUENCE [LARGE SCALE GENOMIC DNA]</scope>
    <source>
        <strain evidence="3">Crithidia deanei Carvalho (ATCC PRA-265)</strain>
    </source>
</reference>